<proteinExistence type="predicted"/>
<keyword evidence="1" id="KW-0812">Transmembrane</keyword>
<gene>
    <name evidence="2" type="ORF">Fcan01_24892</name>
</gene>
<feature type="transmembrane region" description="Helical" evidence="1">
    <location>
        <begin position="103"/>
        <end position="124"/>
    </location>
</feature>
<name>A0A226D5M3_FOLCA</name>
<keyword evidence="3" id="KW-1185">Reference proteome</keyword>
<sequence>MDFDGYYFVLRDTNYIFQLSEATMIVLNIVRFTLLMVNVFEVATILSLIILIFITFLIMLRSIFSTLLPPVRYFVSMPRINRGITEHLKVQLAMNAFAPFQELGTFFLILIGLVVFVVSNFVTIKLYDSMPFAVYAFFPSVSGMVAVVVNLTLPLAHGLLDVSTELKRRWGASMVGDGSKLDLKCGRRRLKGMRPFCMWAGFGGNCFLYFLENNVITRPSIDDPPWYRDPLGILFNGVATAFLSFIFTAPILFVVAEVDPIKFVLPDTPGTLIQTVTCILTRLLICTLALAEIVSSIGLAHLTLIMLTLYSKSCLFQLKFYRKPENSEIAKYKFCRKLDSEKAKCKILKLEGLSDLEIYSVLMVQCHVVRQYSDISAIFIMGPGFVIDVMANYVVIMLHGKIPGLLYLIVVLLATLVPIIIMGELPEAGKSNSEAVNLLQDWKKTVNNRMKRRKLRSLRPIGFWVGPFFLIKRQTLSRYLDVILNYTVNAILVL</sequence>
<feature type="transmembrane region" description="Helical" evidence="1">
    <location>
        <begin position="404"/>
        <end position="423"/>
    </location>
</feature>
<accession>A0A226D5M3</accession>
<protein>
    <submittedName>
        <fullName evidence="2">Uncharacterized protein</fullName>
    </submittedName>
</protein>
<reference evidence="2 3" key="1">
    <citation type="submission" date="2015-12" db="EMBL/GenBank/DDBJ databases">
        <title>The genome of Folsomia candida.</title>
        <authorList>
            <person name="Faddeeva A."/>
            <person name="Derks M.F."/>
            <person name="Anvar Y."/>
            <person name="Smit S."/>
            <person name="Van Straalen N."/>
            <person name="Roelofs D."/>
        </authorList>
    </citation>
    <scope>NUCLEOTIDE SEQUENCE [LARGE SCALE GENOMIC DNA]</scope>
    <source>
        <strain evidence="2 3">VU population</strain>
        <tissue evidence="2">Whole body</tissue>
    </source>
</reference>
<feature type="transmembrane region" description="Helical" evidence="1">
    <location>
        <begin position="231"/>
        <end position="258"/>
    </location>
</feature>
<dbReference type="EMBL" id="LNIX01000034">
    <property type="protein sequence ID" value="OXA40148.1"/>
    <property type="molecule type" value="Genomic_DNA"/>
</dbReference>
<organism evidence="2 3">
    <name type="scientific">Folsomia candida</name>
    <name type="common">Springtail</name>
    <dbReference type="NCBI Taxonomy" id="158441"/>
    <lineage>
        <taxon>Eukaryota</taxon>
        <taxon>Metazoa</taxon>
        <taxon>Ecdysozoa</taxon>
        <taxon>Arthropoda</taxon>
        <taxon>Hexapoda</taxon>
        <taxon>Collembola</taxon>
        <taxon>Entomobryomorpha</taxon>
        <taxon>Isotomoidea</taxon>
        <taxon>Isotomidae</taxon>
        <taxon>Proisotominae</taxon>
        <taxon>Folsomia</taxon>
    </lineage>
</organism>
<feature type="transmembrane region" description="Helical" evidence="1">
    <location>
        <begin position="42"/>
        <end position="64"/>
    </location>
</feature>
<evidence type="ECO:0000313" key="2">
    <source>
        <dbReference type="EMBL" id="OXA40148.1"/>
    </source>
</evidence>
<feature type="transmembrane region" description="Helical" evidence="1">
    <location>
        <begin position="377"/>
        <end position="398"/>
    </location>
</feature>
<comment type="caution">
    <text evidence="2">The sequence shown here is derived from an EMBL/GenBank/DDBJ whole genome shotgun (WGS) entry which is preliminary data.</text>
</comment>
<keyword evidence="1" id="KW-1133">Transmembrane helix</keyword>
<feature type="transmembrane region" description="Helical" evidence="1">
    <location>
        <begin position="136"/>
        <end position="160"/>
    </location>
</feature>
<dbReference type="Proteomes" id="UP000198287">
    <property type="component" value="Unassembled WGS sequence"/>
</dbReference>
<evidence type="ECO:0000313" key="3">
    <source>
        <dbReference type="Proteomes" id="UP000198287"/>
    </source>
</evidence>
<dbReference type="AlphaFoldDB" id="A0A226D5M3"/>
<keyword evidence="1" id="KW-0472">Membrane</keyword>
<evidence type="ECO:0000256" key="1">
    <source>
        <dbReference type="SAM" id="Phobius"/>
    </source>
</evidence>